<dbReference type="InterPro" id="IPR023159">
    <property type="entry name" value="SO1590-like_sf"/>
</dbReference>
<dbReference type="InterPro" id="IPR021607">
    <property type="entry name" value="DUF3224"/>
</dbReference>
<sequence length="126" mass="13639">MQRIIGEFTVELTPQQDEKAMGRMLLSKAYSGDLSGNSFGQMLSVRTDEPGSAGYVAMETVTGSLAGKNGTFSLQHSGIMSRGEQQLTIVVVPDSATGELTGLYGNMQIQNVDGKHFYDFEYAFAK</sequence>
<gene>
    <name evidence="1" type="ORF">SAMN05216361_0673</name>
</gene>
<dbReference type="Gene3D" id="2.40.350.10">
    <property type="entry name" value="SO1590-like"/>
    <property type="match status" value="1"/>
</dbReference>
<reference evidence="2" key="1">
    <citation type="submission" date="2016-11" db="EMBL/GenBank/DDBJ databases">
        <authorList>
            <person name="Varghese N."/>
            <person name="Submissions S."/>
        </authorList>
    </citation>
    <scope>NUCLEOTIDE SEQUENCE [LARGE SCALE GENOMIC DNA]</scope>
    <source>
        <strain evidence="2">CGMCC 1.8995</strain>
    </source>
</reference>
<dbReference type="Proteomes" id="UP000184520">
    <property type="component" value="Unassembled WGS sequence"/>
</dbReference>
<dbReference type="EMBL" id="FQWD01000001">
    <property type="protein sequence ID" value="SHF86388.1"/>
    <property type="molecule type" value="Genomic_DNA"/>
</dbReference>
<evidence type="ECO:0000313" key="2">
    <source>
        <dbReference type="Proteomes" id="UP000184520"/>
    </source>
</evidence>
<keyword evidence="2" id="KW-1185">Reference proteome</keyword>
<dbReference type="AlphaFoldDB" id="A0A1M5F4S4"/>
<organism evidence="1 2">
    <name type="scientific">Marisediminitalea aggregata</name>
    <dbReference type="NCBI Taxonomy" id="634436"/>
    <lineage>
        <taxon>Bacteria</taxon>
        <taxon>Pseudomonadati</taxon>
        <taxon>Pseudomonadota</taxon>
        <taxon>Gammaproteobacteria</taxon>
        <taxon>Alteromonadales</taxon>
        <taxon>Alteromonadaceae</taxon>
        <taxon>Marisediminitalea</taxon>
    </lineage>
</organism>
<dbReference type="OrthoDB" id="69764at2"/>
<dbReference type="SUPFAM" id="SSF159238">
    <property type="entry name" value="SO1590-like"/>
    <property type="match status" value="1"/>
</dbReference>
<accession>A0A1M5F4S4</accession>
<proteinExistence type="predicted"/>
<dbReference type="RefSeq" id="WP_073317733.1">
    <property type="nucleotide sequence ID" value="NZ_FQWD01000001.1"/>
</dbReference>
<protein>
    <recommendedName>
        <fullName evidence="3">DUF3224 domain-containing protein</fullName>
    </recommendedName>
</protein>
<name>A0A1M5F4S4_9ALTE</name>
<dbReference type="Pfam" id="PF11528">
    <property type="entry name" value="DUF3224"/>
    <property type="match status" value="1"/>
</dbReference>
<evidence type="ECO:0000313" key="1">
    <source>
        <dbReference type="EMBL" id="SHF86388.1"/>
    </source>
</evidence>
<dbReference type="STRING" id="634436.SAMN05216361_0673"/>
<evidence type="ECO:0008006" key="3">
    <source>
        <dbReference type="Google" id="ProtNLM"/>
    </source>
</evidence>